<dbReference type="EMBL" id="KE343313">
    <property type="protein sequence ID" value="EXB23119.1"/>
    <property type="molecule type" value="Genomic_DNA"/>
</dbReference>
<protein>
    <recommendedName>
        <fullName evidence="6">Reticulon-like protein</fullName>
    </recommendedName>
</protein>
<dbReference type="PROSITE" id="PS50845">
    <property type="entry name" value="RETICULON"/>
    <property type="match status" value="1"/>
</dbReference>
<keyword evidence="2 6" id="KW-0812">Transmembrane</keyword>
<proteinExistence type="predicted"/>
<dbReference type="Proteomes" id="UP000030645">
    <property type="component" value="Unassembled WGS sequence"/>
</dbReference>
<keyword evidence="4 6" id="KW-1133">Transmembrane helix</keyword>
<keyword evidence="3 6" id="KW-0256">Endoplasmic reticulum</keyword>
<reference evidence="9" key="1">
    <citation type="submission" date="2013-01" db="EMBL/GenBank/DDBJ databases">
        <title>Draft Genome Sequence of a Mulberry Tree, Morus notabilis C.K. Schneid.</title>
        <authorList>
            <person name="He N."/>
            <person name="Zhao S."/>
        </authorList>
    </citation>
    <scope>NUCLEOTIDE SEQUENCE</scope>
</reference>
<dbReference type="PANTHER" id="PTHR10994:SF193">
    <property type="entry name" value="RETICULON-LIKE PROTEIN"/>
    <property type="match status" value="1"/>
</dbReference>
<evidence type="ECO:0000256" key="5">
    <source>
        <dbReference type="ARBA" id="ARBA00023136"/>
    </source>
</evidence>
<feature type="transmembrane region" description="Helical" evidence="6">
    <location>
        <begin position="149"/>
        <end position="172"/>
    </location>
</feature>
<dbReference type="InterPro" id="IPR045064">
    <property type="entry name" value="Reticulon-like"/>
</dbReference>
<evidence type="ECO:0000256" key="2">
    <source>
        <dbReference type="ARBA" id="ARBA00022692"/>
    </source>
</evidence>
<evidence type="ECO:0000256" key="6">
    <source>
        <dbReference type="RuleBase" id="RU363132"/>
    </source>
</evidence>
<comment type="subcellular location">
    <subcellularLocation>
        <location evidence="1 6">Endoplasmic reticulum membrane</location>
        <topology evidence="1 6">Multi-pass membrane protein</topology>
    </subcellularLocation>
</comment>
<gene>
    <name evidence="8" type="ORF">L484_016132</name>
</gene>
<feature type="domain" description="Reticulon" evidence="7">
    <location>
        <begin position="42"/>
        <end position="275"/>
    </location>
</feature>
<evidence type="ECO:0000259" key="7">
    <source>
        <dbReference type="PROSITE" id="PS50845"/>
    </source>
</evidence>
<keyword evidence="9" id="KW-1185">Reference proteome</keyword>
<sequence length="281" mass="31734">MQEGVSRTIRSLSHLANDMSFSRYCDRDEPSKVEKLLGGGKVADVLLWRNEKKSFLCFLSLVMLFNWLFLSGRTFVSSAAKLLLLLLFILFGYGALPPNIFGFNVTRIPSTWFEIPEVLVKDPITAIAHLWNKGFHCITPLAKGQYWKIFFKFLTMAVGIALVFAFTAFFVYEQYELEVDGLAKFLRVSVKELAGSLGRNLPHSVFLTMAVGIALVFAFTAFFVYEQYELEVDGLAKFLCVSVKELAGSLGRNLPHSVVSFLCNFRILGQDKRTAAVKHWK</sequence>
<name>W9QKY3_9ROSA</name>
<evidence type="ECO:0000256" key="1">
    <source>
        <dbReference type="ARBA" id="ARBA00004477"/>
    </source>
</evidence>
<evidence type="ECO:0000256" key="4">
    <source>
        <dbReference type="ARBA" id="ARBA00022989"/>
    </source>
</evidence>
<evidence type="ECO:0000313" key="9">
    <source>
        <dbReference type="Proteomes" id="UP000030645"/>
    </source>
</evidence>
<feature type="transmembrane region" description="Helical" evidence="6">
    <location>
        <begin position="82"/>
        <end position="101"/>
    </location>
</feature>
<dbReference type="GO" id="GO:0009617">
    <property type="term" value="P:response to bacterium"/>
    <property type="evidence" value="ECO:0007669"/>
    <property type="project" value="InterPro"/>
</dbReference>
<keyword evidence="5 6" id="KW-0472">Membrane</keyword>
<feature type="transmembrane region" description="Helical" evidence="6">
    <location>
        <begin position="55"/>
        <end position="76"/>
    </location>
</feature>
<evidence type="ECO:0000256" key="3">
    <source>
        <dbReference type="ARBA" id="ARBA00022824"/>
    </source>
</evidence>
<dbReference type="AlphaFoldDB" id="W9QKY3"/>
<dbReference type="Pfam" id="PF02453">
    <property type="entry name" value="Reticulon"/>
    <property type="match status" value="1"/>
</dbReference>
<dbReference type="GO" id="GO:0005789">
    <property type="term" value="C:endoplasmic reticulum membrane"/>
    <property type="evidence" value="ECO:0007669"/>
    <property type="project" value="UniProtKB-SubCell"/>
</dbReference>
<feature type="transmembrane region" description="Helical" evidence="6">
    <location>
        <begin position="205"/>
        <end position="225"/>
    </location>
</feature>
<evidence type="ECO:0000313" key="8">
    <source>
        <dbReference type="EMBL" id="EXB23119.1"/>
    </source>
</evidence>
<dbReference type="STRING" id="981085.W9QKY3"/>
<accession>W9QKY3</accession>
<dbReference type="PANTHER" id="PTHR10994">
    <property type="entry name" value="RETICULON"/>
    <property type="match status" value="1"/>
</dbReference>
<dbReference type="eggNOG" id="KOG1430">
    <property type="taxonomic scope" value="Eukaryota"/>
</dbReference>
<dbReference type="InterPro" id="IPR003388">
    <property type="entry name" value="Reticulon"/>
</dbReference>
<organism evidence="8 9">
    <name type="scientific">Morus notabilis</name>
    <dbReference type="NCBI Taxonomy" id="981085"/>
    <lineage>
        <taxon>Eukaryota</taxon>
        <taxon>Viridiplantae</taxon>
        <taxon>Streptophyta</taxon>
        <taxon>Embryophyta</taxon>
        <taxon>Tracheophyta</taxon>
        <taxon>Spermatophyta</taxon>
        <taxon>Magnoliopsida</taxon>
        <taxon>eudicotyledons</taxon>
        <taxon>Gunneridae</taxon>
        <taxon>Pentapetalae</taxon>
        <taxon>rosids</taxon>
        <taxon>fabids</taxon>
        <taxon>Rosales</taxon>
        <taxon>Moraceae</taxon>
        <taxon>Moreae</taxon>
        <taxon>Morus</taxon>
    </lineage>
</organism>